<keyword evidence="1" id="KW-1133">Transmembrane helix</keyword>
<keyword evidence="1" id="KW-0812">Transmembrane</keyword>
<sequence>MSTSPEQRKANRRLGLILASVAIAFMVGFMVKMTWLGH</sequence>
<comment type="caution">
    <text evidence="2">The sequence shown here is derived from an EMBL/GenBank/DDBJ whole genome shotgun (WGS) entry which is preliminary data.</text>
</comment>
<organism evidence="2 3">
    <name type="scientific">Roseateles subflavus</name>
    <dbReference type="NCBI Taxonomy" id="3053353"/>
    <lineage>
        <taxon>Bacteria</taxon>
        <taxon>Pseudomonadati</taxon>
        <taxon>Pseudomonadota</taxon>
        <taxon>Betaproteobacteria</taxon>
        <taxon>Burkholderiales</taxon>
        <taxon>Sphaerotilaceae</taxon>
        <taxon>Roseateles</taxon>
    </lineage>
</organism>
<gene>
    <name evidence="2" type="ORF">QRD43_12975</name>
</gene>
<proteinExistence type="predicted"/>
<evidence type="ECO:0000313" key="3">
    <source>
        <dbReference type="Proteomes" id="UP001238603"/>
    </source>
</evidence>
<keyword evidence="1" id="KW-0472">Membrane</keyword>
<evidence type="ECO:0000313" key="2">
    <source>
        <dbReference type="EMBL" id="MDL5032820.1"/>
    </source>
</evidence>
<feature type="transmembrane region" description="Helical" evidence="1">
    <location>
        <begin position="14"/>
        <end position="35"/>
    </location>
</feature>
<dbReference type="NCBIfam" id="NF038351">
    <property type="entry name" value="cyt_ox_assem_30"/>
    <property type="match status" value="1"/>
</dbReference>
<accession>A0ABT7LMA2</accession>
<dbReference type="RefSeq" id="WP_285982892.1">
    <property type="nucleotide sequence ID" value="NZ_JASVDS010000003.1"/>
</dbReference>
<reference evidence="2 3" key="1">
    <citation type="submission" date="2023-06" db="EMBL/GenBank/DDBJ databases">
        <title>Pelomonas sp. APW6 16S ribosomal RNA gene genome sequencing and assembly.</title>
        <authorList>
            <person name="Woo H."/>
        </authorList>
    </citation>
    <scope>NUCLEOTIDE SEQUENCE [LARGE SCALE GENOMIC DNA]</scope>
    <source>
        <strain evidence="2 3">APW6</strain>
    </source>
</reference>
<keyword evidence="3" id="KW-1185">Reference proteome</keyword>
<name>A0ABT7LMA2_9BURK</name>
<evidence type="ECO:0000256" key="1">
    <source>
        <dbReference type="SAM" id="Phobius"/>
    </source>
</evidence>
<dbReference type="EMBL" id="JASVDS010000003">
    <property type="protein sequence ID" value="MDL5032820.1"/>
    <property type="molecule type" value="Genomic_DNA"/>
</dbReference>
<dbReference type="Proteomes" id="UP001238603">
    <property type="component" value="Unassembled WGS sequence"/>
</dbReference>
<dbReference type="InterPro" id="IPR047811">
    <property type="entry name" value="CytC_ox_assmbl_put"/>
</dbReference>
<protein>
    <submittedName>
        <fullName evidence="2">Cytochrome oxidase small assembly protein</fullName>
    </submittedName>
</protein>